<feature type="compositionally biased region" description="Basic and acidic residues" evidence="1">
    <location>
        <begin position="119"/>
        <end position="129"/>
    </location>
</feature>
<name>A0ABD2EZD7_DAUMA</name>
<dbReference type="PANTHER" id="PTHR22435:SF0">
    <property type="entry name" value="PROTEIN BNIP5"/>
    <property type="match status" value="1"/>
</dbReference>
<evidence type="ECO:0000313" key="3">
    <source>
        <dbReference type="Proteomes" id="UP001610411"/>
    </source>
</evidence>
<gene>
    <name evidence="2" type="ORF">WCI35_007113</name>
</gene>
<dbReference type="InterPro" id="IPR031362">
    <property type="entry name" value="BNIP5"/>
</dbReference>
<accession>A0ABD2EZD7</accession>
<feature type="compositionally biased region" description="Basic and acidic residues" evidence="1">
    <location>
        <begin position="241"/>
        <end position="254"/>
    </location>
</feature>
<sequence length="662" mass="72304">MEGPRSPRKPVADSRAKSLDRPQAPKKDLESRDCQRLSLPTASSRKMLRRTASDGARRSESPAQSAEAQGTATTALTLEETREFLSSEQRPMRDTKKDKAQRRAQQGWLKTVLNFFLRTDPEEPREKASRRPKGKEGLPQPTDPPEATGEPALRKKAHDKKTSRKKHGRKKHVAEETKGAQDEEPGGPEAGLSKTAAAPRSKEVDPGPALRGGEDSDLHQSLLIEEGGAAASDVSPQATGHQREEEIKKPDQDAIIKMIVELLKRVGDQWEEERLQASQPEVALQNPAPAARKKSQEKKSSPKRAFSLKKHSSEEPKRAGAADVSSSEAWPPKRPSFLPLALCVGGHRPSISSSLGLEEPEVQGVLSTDGGGPSPFELSTHPGSQGPEEEPWLDRASESKEFVQKIIALLQDAEEQGGEKQPQVQEVEVAVANLAPSCRRKSQEKKSSHKRGFSHKKHSSKEPKRAGAAGAASPEAHRPKRPSYLPLCVGGHRPSVSSSLDPEGLELREPSPAEGGPAGISEVTSQARSPKPEGGPQWDGAYESKELIIQKLVLLLQEVDGQLGQQIRRHPSFKRIFYEFSDSSLSKLVATLSSQVAHSSELDRNLAKRPYPFGFGLANKFAGHKSHAISILMGLRGHYSCTQFPYRESQQNITSPESQSPD</sequence>
<feature type="compositionally biased region" description="Basic and acidic residues" evidence="1">
    <location>
        <begin position="79"/>
        <end position="98"/>
    </location>
</feature>
<dbReference type="Pfam" id="PF15661">
    <property type="entry name" value="CF222"/>
    <property type="match status" value="1"/>
</dbReference>
<feature type="compositionally biased region" description="Basic residues" evidence="1">
    <location>
        <begin position="438"/>
        <end position="459"/>
    </location>
</feature>
<evidence type="ECO:0000256" key="1">
    <source>
        <dbReference type="SAM" id="MobiDB-lite"/>
    </source>
</evidence>
<reference evidence="2 3" key="1">
    <citation type="journal article" date="2024" name="G3 (Bethesda)">
        <title>A hybrid genome assembly of the endangered aye-aye (Daubentonia madagascariensis).</title>
        <authorList>
            <person name="Versoza C.J."/>
            <person name="Pfeifer S.P."/>
        </authorList>
    </citation>
    <scope>NUCLEOTIDE SEQUENCE [LARGE SCALE GENOMIC DNA]</scope>
    <source>
        <strain evidence="2">6821</strain>
    </source>
</reference>
<feature type="compositionally biased region" description="Basic and acidic residues" evidence="1">
    <location>
        <begin position="10"/>
        <end position="35"/>
    </location>
</feature>
<dbReference type="AlphaFoldDB" id="A0ABD2EZD7"/>
<dbReference type="Proteomes" id="UP001610411">
    <property type="component" value="Unassembled WGS sequence"/>
</dbReference>
<feature type="compositionally biased region" description="Basic residues" evidence="1">
    <location>
        <begin position="154"/>
        <end position="172"/>
    </location>
</feature>
<feature type="compositionally biased region" description="Polar residues" evidence="1">
    <location>
        <begin position="61"/>
        <end position="70"/>
    </location>
</feature>
<feature type="region of interest" description="Disordered" evidence="1">
    <location>
        <begin position="272"/>
        <end position="332"/>
    </location>
</feature>
<feature type="compositionally biased region" description="Basic and acidic residues" evidence="1">
    <location>
        <begin position="311"/>
        <end position="320"/>
    </location>
</feature>
<feature type="region of interest" description="Disordered" evidence="1">
    <location>
        <begin position="434"/>
        <end position="540"/>
    </location>
</feature>
<comment type="caution">
    <text evidence="2">The sequence shown here is derived from an EMBL/GenBank/DDBJ whole genome shotgun (WGS) entry which is preliminary data.</text>
</comment>
<protein>
    <submittedName>
        <fullName evidence="2">Protein BNIP5</fullName>
    </submittedName>
</protein>
<dbReference type="EMBL" id="JBFSEQ010000002">
    <property type="protein sequence ID" value="KAL2791733.1"/>
    <property type="molecule type" value="Genomic_DNA"/>
</dbReference>
<feature type="region of interest" description="Disordered" evidence="1">
    <location>
        <begin position="349"/>
        <end position="396"/>
    </location>
</feature>
<feature type="compositionally biased region" description="Basic and acidic residues" evidence="1">
    <location>
        <begin position="51"/>
        <end position="60"/>
    </location>
</feature>
<evidence type="ECO:0000313" key="2">
    <source>
        <dbReference type="EMBL" id="KAL2791733.1"/>
    </source>
</evidence>
<feature type="region of interest" description="Disordered" evidence="1">
    <location>
        <begin position="1"/>
        <end position="254"/>
    </location>
</feature>
<keyword evidence="3" id="KW-1185">Reference proteome</keyword>
<proteinExistence type="predicted"/>
<organism evidence="2 3">
    <name type="scientific">Daubentonia madagascariensis</name>
    <name type="common">Aye-aye</name>
    <name type="synonym">Sciurus madagascariensis</name>
    <dbReference type="NCBI Taxonomy" id="31869"/>
    <lineage>
        <taxon>Eukaryota</taxon>
        <taxon>Metazoa</taxon>
        <taxon>Chordata</taxon>
        <taxon>Craniata</taxon>
        <taxon>Vertebrata</taxon>
        <taxon>Euteleostomi</taxon>
        <taxon>Mammalia</taxon>
        <taxon>Eutheria</taxon>
        <taxon>Euarchontoglires</taxon>
        <taxon>Primates</taxon>
        <taxon>Strepsirrhini</taxon>
        <taxon>Chiromyiformes</taxon>
        <taxon>Daubentoniidae</taxon>
        <taxon>Daubentonia</taxon>
    </lineage>
</organism>
<dbReference type="PANTHER" id="PTHR22435">
    <property type="entry name" value="CHROMOSOME 6 OPEN READING FRAME 222"/>
    <property type="match status" value="1"/>
</dbReference>